<dbReference type="CDD" id="cd07920">
    <property type="entry name" value="Pumilio"/>
    <property type="match status" value="1"/>
</dbReference>
<dbReference type="Gene3D" id="3.40.850.10">
    <property type="entry name" value="Kinesin motor domain"/>
    <property type="match status" value="1"/>
</dbReference>
<dbReference type="SMART" id="SM00129">
    <property type="entry name" value="KISc"/>
    <property type="match status" value="1"/>
</dbReference>
<dbReference type="CDD" id="cd23649">
    <property type="entry name" value="Khc_CBD_cc"/>
    <property type="match status" value="1"/>
</dbReference>
<keyword evidence="8 14" id="KW-0067">ATP-binding</keyword>
<keyword evidence="11 18" id="KW-0472">Membrane</keyword>
<keyword evidence="3" id="KW-0963">Cytoplasm</keyword>
<keyword evidence="6" id="KW-0677">Repeat</keyword>
<feature type="repeat" description="Pumilio" evidence="15">
    <location>
        <begin position="1627"/>
        <end position="1662"/>
    </location>
</feature>
<feature type="coiled-coil region" evidence="16">
    <location>
        <begin position="809"/>
        <end position="926"/>
    </location>
</feature>
<feature type="domain" description="Kinesin motor" evidence="19">
    <location>
        <begin position="4"/>
        <end position="332"/>
    </location>
</feature>
<feature type="region of interest" description="Disordered" evidence="17">
    <location>
        <begin position="926"/>
        <end position="972"/>
    </location>
</feature>
<feature type="transmembrane region" description="Helical" evidence="18">
    <location>
        <begin position="2128"/>
        <end position="2150"/>
    </location>
</feature>
<evidence type="ECO:0000256" key="15">
    <source>
        <dbReference type="PROSITE-ProRule" id="PRU00317"/>
    </source>
</evidence>
<dbReference type="Proteomes" id="UP001295794">
    <property type="component" value="Unassembled WGS sequence"/>
</dbReference>
<evidence type="ECO:0000256" key="8">
    <source>
        <dbReference type="ARBA" id="ARBA00022840"/>
    </source>
</evidence>
<dbReference type="PRINTS" id="PR00380">
    <property type="entry name" value="KINESINHEAVY"/>
</dbReference>
<accession>A0AAD2HM89</accession>
<dbReference type="SUPFAM" id="SSF52540">
    <property type="entry name" value="P-loop containing nucleoside triphosphate hydrolases"/>
    <property type="match status" value="1"/>
</dbReference>
<evidence type="ECO:0000256" key="6">
    <source>
        <dbReference type="ARBA" id="ARBA00022737"/>
    </source>
</evidence>
<evidence type="ECO:0008006" key="23">
    <source>
        <dbReference type="Google" id="ProtNLM"/>
    </source>
</evidence>
<evidence type="ECO:0000256" key="3">
    <source>
        <dbReference type="ARBA" id="ARBA00022490"/>
    </source>
</evidence>
<keyword evidence="22" id="KW-1185">Reference proteome</keyword>
<evidence type="ECO:0000259" key="19">
    <source>
        <dbReference type="PROSITE" id="PS50067"/>
    </source>
</evidence>
<dbReference type="InterPro" id="IPR027640">
    <property type="entry name" value="Kinesin-like_fam"/>
</dbReference>
<dbReference type="InterPro" id="IPR033133">
    <property type="entry name" value="PUM-HD"/>
</dbReference>
<feature type="transmembrane region" description="Helical" evidence="18">
    <location>
        <begin position="1963"/>
        <end position="1984"/>
    </location>
</feature>
<dbReference type="GO" id="GO:0016020">
    <property type="term" value="C:membrane"/>
    <property type="evidence" value="ECO:0007669"/>
    <property type="project" value="UniProtKB-SubCell"/>
</dbReference>
<dbReference type="InterPro" id="IPR001313">
    <property type="entry name" value="Pumilio_RNA-bd_rpt"/>
</dbReference>
<dbReference type="PROSITE" id="PS50303">
    <property type="entry name" value="PUM_HD"/>
    <property type="match status" value="1"/>
</dbReference>
<evidence type="ECO:0000256" key="17">
    <source>
        <dbReference type="SAM" id="MobiDB-lite"/>
    </source>
</evidence>
<feature type="transmembrane region" description="Helical" evidence="18">
    <location>
        <begin position="2285"/>
        <end position="2305"/>
    </location>
</feature>
<feature type="compositionally biased region" description="Polar residues" evidence="17">
    <location>
        <begin position="1080"/>
        <end position="1115"/>
    </location>
</feature>
<dbReference type="GO" id="GO:0005874">
    <property type="term" value="C:microtubule"/>
    <property type="evidence" value="ECO:0007669"/>
    <property type="project" value="UniProtKB-KW"/>
</dbReference>
<feature type="region of interest" description="Disordered" evidence="17">
    <location>
        <begin position="1184"/>
        <end position="1217"/>
    </location>
</feature>
<name>A0AAD2HM89_9AGAR</name>
<keyword evidence="7 14" id="KW-0547">Nucleotide-binding</keyword>
<dbReference type="InterPro" id="IPR001752">
    <property type="entry name" value="Kinesin_motor_dom"/>
</dbReference>
<dbReference type="InterPro" id="IPR036961">
    <property type="entry name" value="Kinesin_motor_dom_sf"/>
</dbReference>
<evidence type="ECO:0000256" key="4">
    <source>
        <dbReference type="ARBA" id="ARBA00022692"/>
    </source>
</evidence>
<feature type="transmembrane region" description="Helical" evidence="18">
    <location>
        <begin position="2020"/>
        <end position="2041"/>
    </location>
</feature>
<evidence type="ECO:0000256" key="1">
    <source>
        <dbReference type="ARBA" id="ARBA00004141"/>
    </source>
</evidence>
<dbReference type="PANTHER" id="PTHR47968">
    <property type="entry name" value="CENTROMERE PROTEIN E"/>
    <property type="match status" value="1"/>
</dbReference>
<dbReference type="FunFam" id="3.40.850.10:FF:000031">
    <property type="entry name" value="Kinesin-like protein"/>
    <property type="match status" value="1"/>
</dbReference>
<feature type="repeat" description="Pumilio" evidence="15">
    <location>
        <begin position="1700"/>
        <end position="1735"/>
    </location>
</feature>
<dbReference type="InterPro" id="IPR027417">
    <property type="entry name" value="P-loop_NTPase"/>
</dbReference>
<evidence type="ECO:0000256" key="11">
    <source>
        <dbReference type="ARBA" id="ARBA00023136"/>
    </source>
</evidence>
<comment type="similarity">
    <text evidence="14">Belongs to the TRAFAC class myosin-kinesin ATPase superfamily. Kinesin family.</text>
</comment>
<dbReference type="PANTHER" id="PTHR47968:SF75">
    <property type="entry name" value="CENTROMERE-ASSOCIATED PROTEIN E"/>
    <property type="match status" value="1"/>
</dbReference>
<feature type="transmembrane region" description="Helical" evidence="18">
    <location>
        <begin position="1930"/>
        <end position="1951"/>
    </location>
</feature>
<dbReference type="Pfam" id="PF13520">
    <property type="entry name" value="AA_permease_2"/>
    <property type="match status" value="1"/>
</dbReference>
<dbReference type="GO" id="GO:0003723">
    <property type="term" value="F:RNA binding"/>
    <property type="evidence" value="ECO:0007669"/>
    <property type="project" value="InterPro"/>
</dbReference>
<feature type="transmembrane region" description="Helical" evidence="18">
    <location>
        <begin position="2311"/>
        <end position="2328"/>
    </location>
</feature>
<feature type="repeat" description="Pumilio" evidence="15">
    <location>
        <begin position="1663"/>
        <end position="1699"/>
    </location>
</feature>
<dbReference type="Gene3D" id="1.20.1740.10">
    <property type="entry name" value="Amino acid/polyamine transporter I"/>
    <property type="match status" value="1"/>
</dbReference>
<dbReference type="Gene3D" id="1.25.10.10">
    <property type="entry name" value="Leucine-rich Repeat Variant"/>
    <property type="match status" value="1"/>
</dbReference>
<evidence type="ECO:0000256" key="18">
    <source>
        <dbReference type="SAM" id="Phobius"/>
    </source>
</evidence>
<feature type="domain" description="PUM-HD" evidence="20">
    <location>
        <begin position="1459"/>
        <end position="1808"/>
    </location>
</feature>
<evidence type="ECO:0000256" key="5">
    <source>
        <dbReference type="ARBA" id="ARBA00022701"/>
    </source>
</evidence>
<feature type="transmembrane region" description="Helical" evidence="18">
    <location>
        <begin position="1990"/>
        <end position="2008"/>
    </location>
</feature>
<dbReference type="SMART" id="SM00025">
    <property type="entry name" value="Pumilio"/>
    <property type="match status" value="8"/>
</dbReference>
<feature type="repeat" description="Pumilio" evidence="15">
    <location>
        <begin position="1556"/>
        <end position="1591"/>
    </location>
</feature>
<keyword evidence="10 16" id="KW-0175">Coiled coil</keyword>
<keyword evidence="12 14" id="KW-0505">Motor protein</keyword>
<feature type="compositionally biased region" description="Polar residues" evidence="17">
    <location>
        <begin position="1206"/>
        <end position="1217"/>
    </location>
</feature>
<keyword evidence="4 18" id="KW-0812">Transmembrane</keyword>
<comment type="subcellular location">
    <subcellularLocation>
        <location evidence="2">Cytoplasm</location>
        <location evidence="2">Cytoskeleton</location>
    </subcellularLocation>
    <subcellularLocation>
        <location evidence="1">Membrane</location>
        <topology evidence="1">Multi-pass membrane protein</topology>
    </subcellularLocation>
</comment>
<dbReference type="InterPro" id="IPR016024">
    <property type="entry name" value="ARM-type_fold"/>
</dbReference>
<evidence type="ECO:0000256" key="14">
    <source>
        <dbReference type="PROSITE-ProRule" id="PRU00283"/>
    </source>
</evidence>
<feature type="coiled-coil region" evidence="16">
    <location>
        <begin position="726"/>
        <end position="763"/>
    </location>
</feature>
<organism evidence="21 22">
    <name type="scientific">Mycena citricolor</name>
    <dbReference type="NCBI Taxonomy" id="2018698"/>
    <lineage>
        <taxon>Eukaryota</taxon>
        <taxon>Fungi</taxon>
        <taxon>Dikarya</taxon>
        <taxon>Basidiomycota</taxon>
        <taxon>Agaricomycotina</taxon>
        <taxon>Agaricomycetes</taxon>
        <taxon>Agaricomycetidae</taxon>
        <taxon>Agaricales</taxon>
        <taxon>Marasmiineae</taxon>
        <taxon>Mycenaceae</taxon>
        <taxon>Mycena</taxon>
    </lineage>
</organism>
<evidence type="ECO:0000313" key="21">
    <source>
        <dbReference type="EMBL" id="CAK5277414.1"/>
    </source>
</evidence>
<feature type="transmembrane region" description="Helical" evidence="18">
    <location>
        <begin position="2252"/>
        <end position="2273"/>
    </location>
</feature>
<dbReference type="GO" id="GO:0005524">
    <property type="term" value="F:ATP binding"/>
    <property type="evidence" value="ECO:0007669"/>
    <property type="project" value="UniProtKB-UniRule"/>
</dbReference>
<feature type="region of interest" description="Disordered" evidence="17">
    <location>
        <begin position="1079"/>
        <end position="1119"/>
    </location>
</feature>
<dbReference type="Pfam" id="PF00225">
    <property type="entry name" value="Kinesin"/>
    <property type="match status" value="1"/>
</dbReference>
<evidence type="ECO:0000256" key="10">
    <source>
        <dbReference type="ARBA" id="ARBA00023054"/>
    </source>
</evidence>
<feature type="transmembrane region" description="Helical" evidence="18">
    <location>
        <begin position="2170"/>
        <end position="2191"/>
    </location>
</feature>
<evidence type="ECO:0000256" key="12">
    <source>
        <dbReference type="ARBA" id="ARBA00023175"/>
    </source>
</evidence>
<feature type="transmembrane region" description="Helical" evidence="18">
    <location>
        <begin position="2047"/>
        <end position="2068"/>
    </location>
</feature>
<dbReference type="GO" id="GO:0022857">
    <property type="term" value="F:transmembrane transporter activity"/>
    <property type="evidence" value="ECO:0007669"/>
    <property type="project" value="InterPro"/>
</dbReference>
<gene>
    <name evidence="21" type="ORF">MYCIT1_LOCUS26430</name>
</gene>
<dbReference type="Pfam" id="PF00806">
    <property type="entry name" value="PUF"/>
    <property type="match status" value="8"/>
</dbReference>
<dbReference type="EMBL" id="CAVNYO010000419">
    <property type="protein sequence ID" value="CAK5277414.1"/>
    <property type="molecule type" value="Genomic_DNA"/>
</dbReference>
<evidence type="ECO:0000256" key="16">
    <source>
        <dbReference type="SAM" id="Coils"/>
    </source>
</evidence>
<feature type="repeat" description="Pumilio" evidence="15">
    <location>
        <begin position="1745"/>
        <end position="1780"/>
    </location>
</feature>
<keyword evidence="5" id="KW-0493">Microtubule</keyword>
<evidence type="ECO:0000256" key="2">
    <source>
        <dbReference type="ARBA" id="ARBA00004245"/>
    </source>
</evidence>
<dbReference type="InterPro" id="IPR033712">
    <property type="entry name" value="Pumilio_RNA-bd"/>
</dbReference>
<evidence type="ECO:0000256" key="13">
    <source>
        <dbReference type="ARBA" id="ARBA00023212"/>
    </source>
</evidence>
<dbReference type="FunFam" id="1.20.1740.10:FF:000042">
    <property type="entry name" value="Similar to amino acid transporter"/>
    <property type="match status" value="1"/>
</dbReference>
<dbReference type="PROSITE" id="PS50067">
    <property type="entry name" value="KINESIN_MOTOR_2"/>
    <property type="match status" value="1"/>
</dbReference>
<proteinExistence type="inferred from homology"/>
<feature type="coiled-coil region" evidence="16">
    <location>
        <begin position="470"/>
        <end position="577"/>
    </location>
</feature>
<feature type="coiled-coil region" evidence="16">
    <location>
        <begin position="632"/>
        <end position="673"/>
    </location>
</feature>
<dbReference type="GO" id="GO:0008017">
    <property type="term" value="F:microtubule binding"/>
    <property type="evidence" value="ECO:0007669"/>
    <property type="project" value="InterPro"/>
</dbReference>
<sequence>MSNNIKVVCRFRPPNSLELREGGEIVATFSDDLSTVQMRSQALTSGPERDGFAFDRVFPMATQQHEVFDYGVKDIVKDVLDGYNGTVFAYGQTGSGKTFSMMGDIESEELKGIIPRITEQIFQSIVESESHLEYLVKVSYMEIYLEKIRDLLAPQNDNLQVHEEKSKGVYVKGLSDYYVSSAREVYEIMRTGGSARIVSTTNMNAESSRSHSIFLISINQRNTETGAQKTGNLYLVDLAGSEKVGKTGASGQTLEEAKKINKSLSALGMVINALTDPKVKYIPYRDSKLTRILQESLGGNSRTTLIINCSPAAYNEIETISTLRFGIRAKSIKNSARVNAELSPLELKGLLAKAQAANTTYQKHIAALEAELAIWRSGGHVEESEWVKTSAGGSSSGAAAPKKAPASPASPGASTPVTASRSLTPVNPLVEGLRSELELSRPQTPVNLVPLEKDEREDFLRRENELSDLLGEKETALATAEKLVKELREELTFLKEQEAGVNKENKAMSTQLNDLRLQVERLNYDNKESSITIDILKEQNTDAGNELEELKKQILDLKSAQKDASAEDKEKKKQEKMALMMAKFDTQGAFSEKDEQLRALLTKLDTIDSAGSLTAEDLAAVRRQLSEGQNLIRETVDRLRQSQEENEMVTRRRDELESRLAALETEYEELLGLWHNPSAAEDVVLTQTAEKTIHEEETSNADLAESMTDFKNKLEAQYVARREAHISEVTDLKQQLELRNNELRSLNATTDSLKSVNEELKRAFAVTSAGIEGGKNLAESAQDLERTRKAINVQLAEFDGVKKSLMRDLQNRCEKVVELEIQLDEIKEQYNNVIRNSNSKAQQKKMAFLERNLEQLTLVQKQLVDQNSTLKKEAGIAERKLLARNERIQNLEALLQDADRRLSVQNQKFEAQLQAVKERLDQARAQKNASSSPLSFGRIAKPLRGGGGAGAPSSVPTPITGGAGSANPLARVQNEEGSGGRLIFIIRSSFCSQPPQPSEPPGSSIHAECHQTRCCITVFIFFLKSHSLPVYYPHISFSNATLLTFLGKEPFQESYHAERKFALEWRRVSALLMSVETSRKPSASTAHSHSRSPSTGGANNTSSRKQPSGPTSNFYGMNGGNAGNGLKALNTGWQVWGATPSSKRNASMSSISSDPNFRTNVGEAWTAPRSASGAWDDSALRKDVTSLRHPRQSPFSGARVDDRASGSKNASLIGGYSNTQPSFPVPALGYDAVAPQSPESDLANSMRVMNMEDEFASVAGRYPVATMSVPIPSASEPRQMYNGYPAQNNTFYRDSFVDYANYGGYNNAVYNGTEPGLYPTVPLSPVYPANGHSSGVDAQGVYFDYNAASRSQSQYFFPAQAMMFPPHSPMLSSQPSSAASLTEKKMEMQVGYCLFLLAQSDASGQQHLQQQLAARNMMFSPSRPYVDYNSQILSAASMQPMFGMRMNRRHDPQLEMGLPRSPLLDEFRASKGRKWSLRDIKGHVVEFSGDQHGSRFIQNELAAASSEEKQSVFDEIVPHNTLQLMQDVFGNYAISQVIQKLFDHGTQAQKSLIASTMEGHLVELSINLYGCRVVQKAVECILPEQQASLVRELEPQIIQVVKDSNGNHVVQKIVERLPSDRLAFVSTFTGHVFELAAHPFGCRVLQRCLQYLSESQTRPLLDELLHSHTTTLMQDQFGNYVIQLILESGLAEDKAVIVSHLRGRLLTMARHKFASNVCEKALTFAEPESRRALINEIMAPPAKPDGLTPVLSLMKDQYGNYVLQRALAVAEGDQKEALVNLVRPQLAGMRRSSAAFSKHLISIAAGSDLSAMSTYSALRSPRSYPSPPSTRNSQDSESDSLRALEVSDGPSHVQRPGRGRSYSVSGFEFDLLPLSASVADPDMVQGENAGEKSIGLVNGIGLIVGLQIGSGIFSSPGVVVANTNSVGASLVVWLVSGLLGWTGASSFAELGSAIPQNGGAQAYLAYAYGPLVSFLFAWTAIIALKPGGNAVISLIFAEYLNRIFWHTGRQEVSPDDIPPWAIKLTAIAAVALVTLFCVAARKLGTRISVVFTTIKVAALISITILGIIQLARGKQSTSLTQPLFADSSKSPSAYSLALYSGLWSFDGWDQANYVGGDIQHPEKNIPRAIHSSMSIVTLLFLLANISYFVVLDKNTIRLSNTVAMDFGRALFGSVGGTVFAFMVAISCFGALNGSFYTSSRLVYAAGREGYLPAMFGKLHRTRKTPINASLLQAGITTTFILIGGGFRSMINFSVVASWAFYFLTVLGLVILRIKEPMLERPYKTWIITPLTFCGVALFLLCMPIIAAPLPAVAVLGFVLAGVPVYYVTHRSERDLPAVFAWFAPVIDRFRSRPPMGDGWEAVATDGEDPMEMSQSDIRR</sequence>
<evidence type="ECO:0000256" key="7">
    <source>
        <dbReference type="ARBA" id="ARBA00022741"/>
    </source>
</evidence>
<feature type="region of interest" description="Disordered" evidence="17">
    <location>
        <begin position="385"/>
        <end position="423"/>
    </location>
</feature>
<feature type="region of interest" description="Disordered" evidence="17">
    <location>
        <begin position="2360"/>
        <end position="2379"/>
    </location>
</feature>
<evidence type="ECO:0000256" key="9">
    <source>
        <dbReference type="ARBA" id="ARBA00022989"/>
    </source>
</evidence>
<comment type="caution">
    <text evidence="21">The sequence shown here is derived from an EMBL/GenBank/DDBJ whole genome shotgun (WGS) entry which is preliminary data.</text>
</comment>
<dbReference type="SUPFAM" id="SSF48371">
    <property type="entry name" value="ARM repeat"/>
    <property type="match status" value="1"/>
</dbReference>
<dbReference type="InterPro" id="IPR002293">
    <property type="entry name" value="AA/rel_permease1"/>
</dbReference>
<dbReference type="GO" id="GO:0003777">
    <property type="term" value="F:microtubule motor activity"/>
    <property type="evidence" value="ECO:0007669"/>
    <property type="project" value="InterPro"/>
</dbReference>
<feature type="repeat" description="Pumilio" evidence="15">
    <location>
        <begin position="1479"/>
        <end position="1514"/>
    </location>
</feature>
<dbReference type="CDD" id="cd01369">
    <property type="entry name" value="KISc_KHC_KIF5"/>
    <property type="match status" value="1"/>
</dbReference>
<protein>
    <recommendedName>
        <fullName evidence="23">Kinesin heavy chain</fullName>
    </recommendedName>
</protein>
<evidence type="ECO:0000313" key="22">
    <source>
        <dbReference type="Proteomes" id="UP001295794"/>
    </source>
</evidence>
<dbReference type="InterPro" id="IPR059182">
    <property type="entry name" value="Khc_C"/>
</dbReference>
<feature type="binding site" evidence="14">
    <location>
        <begin position="91"/>
        <end position="98"/>
    </location>
    <ligand>
        <name>ATP</name>
        <dbReference type="ChEBI" id="CHEBI:30616"/>
    </ligand>
</feature>
<keyword evidence="13" id="KW-0206">Cytoskeleton</keyword>
<dbReference type="GO" id="GO:0007018">
    <property type="term" value="P:microtubule-based movement"/>
    <property type="evidence" value="ECO:0007669"/>
    <property type="project" value="InterPro"/>
</dbReference>
<feature type="compositionally biased region" description="Low complexity" evidence="17">
    <location>
        <begin position="387"/>
        <end position="420"/>
    </location>
</feature>
<dbReference type="PROSITE" id="PS50302">
    <property type="entry name" value="PUM"/>
    <property type="match status" value="7"/>
</dbReference>
<evidence type="ECO:0000259" key="20">
    <source>
        <dbReference type="PROSITE" id="PS50303"/>
    </source>
</evidence>
<feature type="region of interest" description="Disordered" evidence="17">
    <location>
        <begin position="1818"/>
        <end position="1859"/>
    </location>
</feature>
<keyword evidence="9 18" id="KW-1133">Transmembrane helix</keyword>
<dbReference type="InterPro" id="IPR011989">
    <property type="entry name" value="ARM-like"/>
</dbReference>
<reference evidence="21" key="1">
    <citation type="submission" date="2023-11" db="EMBL/GenBank/DDBJ databases">
        <authorList>
            <person name="De Vega J J."/>
            <person name="De Vega J J."/>
        </authorList>
    </citation>
    <scope>NUCLEOTIDE SEQUENCE</scope>
</reference>
<feature type="repeat" description="Pumilio" evidence="15">
    <location>
        <begin position="1592"/>
        <end position="1615"/>
    </location>
</feature>